<keyword evidence="1" id="KW-1133">Transmembrane helix</keyword>
<comment type="caution">
    <text evidence="2">The sequence shown here is derived from an EMBL/GenBank/DDBJ whole genome shotgun (WGS) entry which is preliminary data.</text>
</comment>
<protein>
    <submittedName>
        <fullName evidence="2">Uncharacterized protein</fullName>
    </submittedName>
</protein>
<dbReference type="EMBL" id="VSSQ01074862">
    <property type="protein sequence ID" value="MPN25626.1"/>
    <property type="molecule type" value="Genomic_DNA"/>
</dbReference>
<keyword evidence="1" id="KW-0472">Membrane</keyword>
<dbReference type="AlphaFoldDB" id="A0A645GHG5"/>
<organism evidence="2">
    <name type="scientific">bioreactor metagenome</name>
    <dbReference type="NCBI Taxonomy" id="1076179"/>
    <lineage>
        <taxon>unclassified sequences</taxon>
        <taxon>metagenomes</taxon>
        <taxon>ecological metagenomes</taxon>
    </lineage>
</organism>
<proteinExistence type="predicted"/>
<dbReference type="SUPFAM" id="SSF48498">
    <property type="entry name" value="Tetracyclin repressor-like, C-terminal domain"/>
    <property type="match status" value="1"/>
</dbReference>
<accession>A0A645GHG5</accession>
<reference evidence="2" key="1">
    <citation type="submission" date="2019-08" db="EMBL/GenBank/DDBJ databases">
        <authorList>
            <person name="Kucharzyk K."/>
            <person name="Murdoch R.W."/>
            <person name="Higgins S."/>
            <person name="Loffler F."/>
        </authorList>
    </citation>
    <scope>NUCLEOTIDE SEQUENCE</scope>
</reference>
<feature type="transmembrane region" description="Helical" evidence="1">
    <location>
        <begin position="37"/>
        <end position="56"/>
    </location>
</feature>
<sequence>MADSVLFPAMNRMITAIEGYMKKGVIADMPAMTTAKLLMTTILGYFYAAFVAGVIFPNDNPERDAEYLITYIVGGLGACNGNRRAEEAGK</sequence>
<name>A0A645GHG5_9ZZZZ</name>
<evidence type="ECO:0000313" key="2">
    <source>
        <dbReference type="EMBL" id="MPN25626.1"/>
    </source>
</evidence>
<gene>
    <name evidence="2" type="ORF">SDC9_173038</name>
</gene>
<dbReference type="InterPro" id="IPR036271">
    <property type="entry name" value="Tet_transcr_reg_TetR-rel_C_sf"/>
</dbReference>
<evidence type="ECO:0000256" key="1">
    <source>
        <dbReference type="SAM" id="Phobius"/>
    </source>
</evidence>
<keyword evidence="1" id="KW-0812">Transmembrane</keyword>